<feature type="active site" description="Nucleophile" evidence="9">
    <location>
        <position position="89"/>
    </location>
</feature>
<dbReference type="InterPro" id="IPR014729">
    <property type="entry name" value="Rossmann-like_a/b/a_fold"/>
</dbReference>
<dbReference type="eggNOG" id="COG0519">
    <property type="taxonomic scope" value="Bacteria"/>
</dbReference>
<reference evidence="12 13" key="1">
    <citation type="submission" date="2007-07" db="EMBL/GenBank/DDBJ databases">
        <title>Complete sequence of Fervidobacterium nodosum Rt17-B1.</title>
        <authorList>
            <consortium name="US DOE Joint Genome Institute"/>
            <person name="Copeland A."/>
            <person name="Lucas S."/>
            <person name="Lapidus A."/>
            <person name="Barry K."/>
            <person name="Glavina del Rio T."/>
            <person name="Dalin E."/>
            <person name="Tice H."/>
            <person name="Pitluck S."/>
            <person name="Saunders E."/>
            <person name="Brettin T."/>
            <person name="Bruce D."/>
            <person name="Detter J.C."/>
            <person name="Han C."/>
            <person name="Schmutz J."/>
            <person name="Larimer F."/>
            <person name="Land M."/>
            <person name="Hauser L."/>
            <person name="Kyrpides N."/>
            <person name="Mikhailova N."/>
            <person name="Nelson K."/>
            <person name="Gogarten J.P."/>
            <person name="Noll K."/>
            <person name="Richardson P."/>
        </authorList>
    </citation>
    <scope>NUCLEOTIDE SEQUENCE [LARGE SCALE GENOMIC DNA]</scope>
    <source>
        <strain evidence="13">ATCC 35602 / DSM 5306 / Rt17-B1</strain>
    </source>
</reference>
<organism evidence="12 13">
    <name type="scientific">Fervidobacterium nodosum (strain ATCC 35602 / DSM 5306 / Rt17-B1)</name>
    <dbReference type="NCBI Taxonomy" id="381764"/>
    <lineage>
        <taxon>Bacteria</taxon>
        <taxon>Thermotogati</taxon>
        <taxon>Thermotogota</taxon>
        <taxon>Thermotogae</taxon>
        <taxon>Thermotogales</taxon>
        <taxon>Fervidobacteriaceae</taxon>
        <taxon>Fervidobacterium</taxon>
    </lineage>
</organism>
<dbReference type="HAMAP" id="MF_00344">
    <property type="entry name" value="GMP_synthase"/>
    <property type="match status" value="1"/>
</dbReference>
<dbReference type="InterPro" id="IPR017926">
    <property type="entry name" value="GATASE"/>
</dbReference>
<dbReference type="Pfam" id="PF00117">
    <property type="entry name" value="GATase"/>
    <property type="match status" value="1"/>
</dbReference>
<evidence type="ECO:0000256" key="3">
    <source>
        <dbReference type="ARBA" id="ARBA00022598"/>
    </source>
</evidence>
<feature type="active site" evidence="9">
    <location>
        <position position="178"/>
    </location>
</feature>
<dbReference type="Pfam" id="PF02540">
    <property type="entry name" value="NAD_synthase"/>
    <property type="match status" value="1"/>
</dbReference>
<dbReference type="InterPro" id="IPR022955">
    <property type="entry name" value="GMP_synthase"/>
</dbReference>
<dbReference type="InterPro" id="IPR029062">
    <property type="entry name" value="Class_I_gatase-like"/>
</dbReference>
<keyword evidence="4 9" id="KW-0547">Nucleotide-binding</keyword>
<gene>
    <name evidence="9" type="primary">guaA</name>
    <name evidence="12" type="ordered locus">Fnod_0220</name>
</gene>
<dbReference type="NCBIfam" id="NF000848">
    <property type="entry name" value="PRK00074.1"/>
    <property type="match status" value="1"/>
</dbReference>
<dbReference type="STRING" id="381764.Fnod_0220"/>
<comment type="subunit">
    <text evidence="9">Homodimer.</text>
</comment>
<evidence type="ECO:0000256" key="5">
    <source>
        <dbReference type="ARBA" id="ARBA00022749"/>
    </source>
</evidence>
<keyword evidence="6 9" id="KW-0658">Purine biosynthesis</keyword>
<dbReference type="NCBIfam" id="TIGR00884">
    <property type="entry name" value="guaA_Cterm"/>
    <property type="match status" value="1"/>
</dbReference>
<comment type="pathway">
    <text evidence="2 9">Purine metabolism; GMP biosynthesis; GMP from XMP (L-Gln route): step 1/1.</text>
</comment>
<evidence type="ECO:0000259" key="11">
    <source>
        <dbReference type="PROSITE" id="PS51553"/>
    </source>
</evidence>
<dbReference type="AlphaFoldDB" id="A7HJK4"/>
<dbReference type="PANTHER" id="PTHR11922">
    <property type="entry name" value="GMP SYNTHASE-RELATED"/>
    <property type="match status" value="1"/>
</dbReference>
<evidence type="ECO:0000256" key="9">
    <source>
        <dbReference type="HAMAP-Rule" id="MF_00344"/>
    </source>
</evidence>
<protein>
    <recommendedName>
        <fullName evidence="9">GMP synthase [glutamine-hydrolyzing]</fullName>
        <ecNumber evidence="9">6.3.5.2</ecNumber>
    </recommendedName>
    <alternativeName>
        <fullName evidence="9">GMP synthetase</fullName>
    </alternativeName>
    <alternativeName>
        <fullName evidence="9">Glutamine amidotransferase</fullName>
    </alternativeName>
</protein>
<dbReference type="OrthoDB" id="9802219at2"/>
<evidence type="ECO:0000256" key="1">
    <source>
        <dbReference type="ARBA" id="ARBA00002332"/>
    </source>
</evidence>
<evidence type="ECO:0000256" key="8">
    <source>
        <dbReference type="ARBA" id="ARBA00022962"/>
    </source>
</evidence>
<evidence type="ECO:0000313" key="12">
    <source>
        <dbReference type="EMBL" id="ABS60087.1"/>
    </source>
</evidence>
<dbReference type="Gene3D" id="3.40.50.620">
    <property type="entry name" value="HUPs"/>
    <property type="match status" value="1"/>
</dbReference>
<feature type="domain" description="GMPS ATP-PPase" evidence="11">
    <location>
        <begin position="203"/>
        <end position="397"/>
    </location>
</feature>
<dbReference type="Gene3D" id="3.40.50.880">
    <property type="match status" value="1"/>
</dbReference>
<proteinExistence type="inferred from homology"/>
<dbReference type="InterPro" id="IPR025777">
    <property type="entry name" value="GMPS_ATP_PPase_dom"/>
</dbReference>
<dbReference type="eggNOG" id="COG0518">
    <property type="taxonomic scope" value="Bacteria"/>
</dbReference>
<dbReference type="EC" id="6.3.5.2" evidence="9"/>
<evidence type="ECO:0000313" key="13">
    <source>
        <dbReference type="Proteomes" id="UP000002415"/>
    </source>
</evidence>
<dbReference type="Proteomes" id="UP000002415">
    <property type="component" value="Chromosome"/>
</dbReference>
<evidence type="ECO:0000256" key="2">
    <source>
        <dbReference type="ARBA" id="ARBA00005153"/>
    </source>
</evidence>
<dbReference type="FunFam" id="3.30.300.10:FF:000002">
    <property type="entry name" value="GMP synthase [glutamine-hydrolyzing]"/>
    <property type="match status" value="1"/>
</dbReference>
<dbReference type="PANTHER" id="PTHR11922:SF2">
    <property type="entry name" value="GMP SYNTHASE [GLUTAMINE-HYDROLYZING]"/>
    <property type="match status" value="1"/>
</dbReference>
<reference evidence="12 13" key="2">
    <citation type="journal article" date="2009" name="Proc. Natl. Acad. Sci. U.S.A.">
        <title>On the chimeric nature, thermophilic origin, and phylogenetic placement of the Thermotogales.</title>
        <authorList>
            <person name="Zhaxybayeva O."/>
            <person name="Swithers K.S."/>
            <person name="Lapierre P."/>
            <person name="Fournier G.P."/>
            <person name="Bickhart D.M."/>
            <person name="DeBoy R.T."/>
            <person name="Nelson K.E."/>
            <person name="Nesbo C.L."/>
            <person name="Doolittle W.F."/>
            <person name="Gogarten J.P."/>
            <person name="Noll K.M."/>
        </authorList>
    </citation>
    <scope>NUCLEOTIDE SEQUENCE [LARGE SCALE GENOMIC DNA]</scope>
    <source>
        <strain evidence="13">ATCC 35602 / DSM 5306 / Rt17-B1</strain>
    </source>
</reference>
<evidence type="ECO:0000256" key="6">
    <source>
        <dbReference type="ARBA" id="ARBA00022755"/>
    </source>
</evidence>
<keyword evidence="8 9" id="KW-0315">Glutamine amidotransferase</keyword>
<dbReference type="GO" id="GO:0003921">
    <property type="term" value="F:GMP synthase activity"/>
    <property type="evidence" value="ECO:0007669"/>
    <property type="project" value="InterPro"/>
</dbReference>
<dbReference type="Gene3D" id="3.30.300.10">
    <property type="match status" value="1"/>
</dbReference>
<dbReference type="PROSITE" id="PS51273">
    <property type="entry name" value="GATASE_TYPE_1"/>
    <property type="match status" value="1"/>
</dbReference>
<keyword evidence="7 9" id="KW-0067">ATP-binding</keyword>
<evidence type="ECO:0000256" key="10">
    <source>
        <dbReference type="PROSITE-ProRule" id="PRU00886"/>
    </source>
</evidence>
<keyword evidence="5 9" id="KW-0332">GMP biosynthesis</keyword>
<dbReference type="MEROPS" id="C26.957"/>
<dbReference type="PROSITE" id="PS51553">
    <property type="entry name" value="GMPS_ATP_PPASE"/>
    <property type="match status" value="1"/>
</dbReference>
<comment type="catalytic activity">
    <reaction evidence="9">
        <text>XMP + L-glutamine + ATP + H2O = GMP + L-glutamate + AMP + diphosphate + 2 H(+)</text>
        <dbReference type="Rhea" id="RHEA:11680"/>
        <dbReference type="ChEBI" id="CHEBI:15377"/>
        <dbReference type="ChEBI" id="CHEBI:15378"/>
        <dbReference type="ChEBI" id="CHEBI:29985"/>
        <dbReference type="ChEBI" id="CHEBI:30616"/>
        <dbReference type="ChEBI" id="CHEBI:33019"/>
        <dbReference type="ChEBI" id="CHEBI:57464"/>
        <dbReference type="ChEBI" id="CHEBI:58115"/>
        <dbReference type="ChEBI" id="CHEBI:58359"/>
        <dbReference type="ChEBI" id="CHEBI:456215"/>
        <dbReference type="EC" id="6.3.5.2"/>
    </reaction>
</comment>
<dbReference type="SUPFAM" id="SSF54810">
    <property type="entry name" value="GMP synthetase C-terminal dimerisation domain"/>
    <property type="match status" value="1"/>
</dbReference>
<dbReference type="CDD" id="cd01997">
    <property type="entry name" value="GMP_synthase_C"/>
    <property type="match status" value="1"/>
</dbReference>
<keyword evidence="3 9" id="KW-0436">Ligase</keyword>
<dbReference type="NCBIfam" id="TIGR00888">
    <property type="entry name" value="guaA_Nterm"/>
    <property type="match status" value="1"/>
</dbReference>
<evidence type="ECO:0000256" key="7">
    <source>
        <dbReference type="ARBA" id="ARBA00022840"/>
    </source>
</evidence>
<dbReference type="InterPro" id="IPR001674">
    <property type="entry name" value="GMP_synth_C"/>
</dbReference>
<dbReference type="CDD" id="cd01742">
    <property type="entry name" value="GATase1_GMP_Synthase"/>
    <property type="match status" value="1"/>
</dbReference>
<dbReference type="HOGENOM" id="CLU_014340_0_5_0"/>
<dbReference type="Pfam" id="PF00958">
    <property type="entry name" value="GMP_synt_C"/>
    <property type="match status" value="1"/>
</dbReference>
<dbReference type="UniPathway" id="UPA00189">
    <property type="reaction ID" value="UER00296"/>
</dbReference>
<keyword evidence="13" id="KW-1185">Reference proteome</keyword>
<accession>A7HJK4</accession>
<comment type="function">
    <text evidence="1 9">Catalyzes the synthesis of GMP from XMP.</text>
</comment>
<sequence length="522" mass="59407">MLEEKRNQKKETVVVLDFGSQYTQLILRRVRELGFYCELLPYDEPWENVEKLSPVAFILSGGPSSVYDENAPKIPQYVFDSNLPVLGICYGLQAIVHQLGGKVEKSTHREFGPATLNVIKHVGIFQNLPNSFTVWMSHSDRVEVLPENFEVIARSENSPYAAVRSIDDRFYGVQFHPEVAHTQFGKQILENFLKKVAKLNPNWKISNLAEQIIEDLRRKIDGRVILGLSGGVDSSVVAMLLHKAVPDKFIPIFVDTGLLRKNECIEVVKQFEEIGIHIHYVDASEKFLEVLDGVEDPEEKRKRIGHTFIDVFYEEAMKLKEKYGDIKYLAQGTLYPDIIESKVAERKAGAKIKTHHNVGGLPEKLPFEIIEPLRYLFKDEVRMLGQEIGLPSSILKRHPFPGPGLAVRIIGSVTREAVKTLQEADFIFIEELKKWDLYDKVWQAFAVLLPIKSVGVMGDYRTYENVIALRAVTSEDGMTADWAKLPHDFLNHVAKRIVNEVKGVNRVVYDITSKPPATIEWE</sequence>
<dbReference type="InterPro" id="IPR022310">
    <property type="entry name" value="NAD/GMP_synthase"/>
</dbReference>
<dbReference type="PRINTS" id="PR00097">
    <property type="entry name" value="ANTSNTHASEII"/>
</dbReference>
<dbReference type="SUPFAM" id="SSF52317">
    <property type="entry name" value="Class I glutamine amidotransferase-like"/>
    <property type="match status" value="1"/>
</dbReference>
<feature type="binding site" evidence="10">
    <location>
        <begin position="229"/>
        <end position="235"/>
    </location>
    <ligand>
        <name>ATP</name>
        <dbReference type="ChEBI" id="CHEBI:30616"/>
    </ligand>
</feature>
<dbReference type="SUPFAM" id="SSF52402">
    <property type="entry name" value="Adenine nucleotide alpha hydrolases-like"/>
    <property type="match status" value="1"/>
</dbReference>
<feature type="active site" evidence="9">
    <location>
        <position position="176"/>
    </location>
</feature>
<dbReference type="RefSeq" id="WP_011993410.1">
    <property type="nucleotide sequence ID" value="NC_009718.1"/>
</dbReference>
<dbReference type="InterPro" id="IPR004739">
    <property type="entry name" value="GMP_synth_GATase"/>
</dbReference>
<evidence type="ECO:0000256" key="4">
    <source>
        <dbReference type="ARBA" id="ARBA00022741"/>
    </source>
</evidence>
<dbReference type="EMBL" id="CP000771">
    <property type="protein sequence ID" value="ABS60087.1"/>
    <property type="molecule type" value="Genomic_DNA"/>
</dbReference>
<dbReference type="GO" id="GO:0005524">
    <property type="term" value="F:ATP binding"/>
    <property type="evidence" value="ECO:0007669"/>
    <property type="project" value="UniProtKB-UniRule"/>
</dbReference>
<dbReference type="KEGG" id="fno:Fnod_0220"/>
<name>A7HJK4_FERNB</name>
<dbReference type="GO" id="GO:0005829">
    <property type="term" value="C:cytosol"/>
    <property type="evidence" value="ECO:0007669"/>
    <property type="project" value="TreeGrafter"/>
</dbReference>
<dbReference type="PRINTS" id="PR00096">
    <property type="entry name" value="GATASE"/>
</dbReference>
<dbReference type="FunFam" id="3.40.50.880:FF:000001">
    <property type="entry name" value="GMP synthase [glutamine-hydrolyzing]"/>
    <property type="match status" value="1"/>
</dbReference>